<feature type="transmembrane region" description="Helical" evidence="1">
    <location>
        <begin position="7"/>
        <end position="31"/>
    </location>
</feature>
<evidence type="ECO:0000313" key="2">
    <source>
        <dbReference type="EMBL" id="QHT31150.1"/>
    </source>
</evidence>
<dbReference type="AlphaFoldDB" id="A0A6C0ES97"/>
<sequence>MKKCPPGVICIENITLLLIFICIFIAVYLLYTNLKANNIVVNNNPSEKIVIKENSRENSGGWFGGILPSWPYNNLTNDVLLNPYAAPLSDERYFLPSLNYIPRGTVPINISTNVGAVDTSYRQIGILTPFNGKQKDNILALMGRPVFTNRDKWQYYTISNQHNNVKLPISVKGKSGSNEYGVDRIYNGDTVYVEGINEAFRVTVYDNDTIKYLPAL</sequence>
<reference evidence="2" key="1">
    <citation type="journal article" date="2020" name="Nature">
        <title>Giant virus diversity and host interactions through global metagenomics.</title>
        <authorList>
            <person name="Schulz F."/>
            <person name="Roux S."/>
            <person name="Paez-Espino D."/>
            <person name="Jungbluth S."/>
            <person name="Walsh D.A."/>
            <person name="Denef V.J."/>
            <person name="McMahon K.D."/>
            <person name="Konstantinidis K.T."/>
            <person name="Eloe-Fadrosh E.A."/>
            <person name="Kyrpides N.C."/>
            <person name="Woyke T."/>
        </authorList>
    </citation>
    <scope>NUCLEOTIDE SEQUENCE</scope>
    <source>
        <strain evidence="2">GVMAG-M-3300009155-2</strain>
    </source>
</reference>
<evidence type="ECO:0000256" key="1">
    <source>
        <dbReference type="SAM" id="Phobius"/>
    </source>
</evidence>
<dbReference type="InterPro" id="IPR043929">
    <property type="entry name" value="DUF5755"/>
</dbReference>
<proteinExistence type="predicted"/>
<organism evidence="2">
    <name type="scientific">viral metagenome</name>
    <dbReference type="NCBI Taxonomy" id="1070528"/>
    <lineage>
        <taxon>unclassified sequences</taxon>
        <taxon>metagenomes</taxon>
        <taxon>organismal metagenomes</taxon>
    </lineage>
</organism>
<dbReference type="Pfam" id="PF19059">
    <property type="entry name" value="DUF5755"/>
    <property type="match status" value="1"/>
</dbReference>
<protein>
    <submittedName>
        <fullName evidence="2">Uncharacterized protein</fullName>
    </submittedName>
</protein>
<name>A0A6C0ES97_9ZZZZ</name>
<accession>A0A6C0ES97</accession>
<keyword evidence="1" id="KW-1133">Transmembrane helix</keyword>
<dbReference type="EMBL" id="MN738915">
    <property type="protein sequence ID" value="QHT31150.1"/>
    <property type="molecule type" value="Genomic_DNA"/>
</dbReference>
<keyword evidence="1" id="KW-0812">Transmembrane</keyword>
<keyword evidence="1" id="KW-0472">Membrane</keyword>